<dbReference type="PANTHER" id="PTHR32114">
    <property type="entry name" value="ABC TRANSPORTER ABCH.3"/>
    <property type="match status" value="1"/>
</dbReference>
<keyword evidence="16" id="KW-1185">Reference proteome</keyword>
<dbReference type="GO" id="GO:0004519">
    <property type="term" value="F:endonuclease activity"/>
    <property type="evidence" value="ECO:0007669"/>
    <property type="project" value="UniProtKB-KW"/>
</dbReference>
<dbReference type="SUPFAM" id="SSF75712">
    <property type="entry name" value="Rad50 coiled-coil Zn hook"/>
    <property type="match status" value="1"/>
</dbReference>
<dbReference type="Gene3D" id="3.40.50.300">
    <property type="entry name" value="P-loop containing nucleotide triphosphate hydrolases"/>
    <property type="match status" value="2"/>
</dbReference>
<evidence type="ECO:0000313" key="15">
    <source>
        <dbReference type="EMBL" id="GEP83543.1"/>
    </source>
</evidence>
<keyword evidence="9" id="KW-0269">Exonuclease</keyword>
<keyword evidence="11 13" id="KW-0175">Coiled coil</keyword>
<dbReference type="Gene3D" id="1.10.287.510">
    <property type="entry name" value="Helix hairpin bin"/>
    <property type="match status" value="1"/>
</dbReference>
<accession>A0A239U5F4</accession>
<keyword evidence="6" id="KW-0547">Nucleotide-binding</keyword>
<evidence type="ECO:0000256" key="1">
    <source>
        <dbReference type="ARBA" id="ARBA00006930"/>
    </source>
</evidence>
<name>A0A239U5F4_9STAP</name>
<dbReference type="Proteomes" id="UP000321736">
    <property type="component" value="Unassembled WGS sequence"/>
</dbReference>
<evidence type="ECO:0000256" key="11">
    <source>
        <dbReference type="ARBA" id="ARBA00023054"/>
    </source>
</evidence>
<keyword evidence="10" id="KW-0067">ATP-binding</keyword>
<dbReference type="Pfam" id="PF13558">
    <property type="entry name" value="SbcC_Walker_B"/>
    <property type="match status" value="1"/>
</dbReference>
<feature type="coiled-coil region" evidence="13">
    <location>
        <begin position="388"/>
        <end position="487"/>
    </location>
</feature>
<feature type="domain" description="Rad50/SbcC-type AAA" evidence="14">
    <location>
        <begin position="5"/>
        <end position="213"/>
    </location>
</feature>
<dbReference type="GO" id="GO:0004527">
    <property type="term" value="F:exonuclease activity"/>
    <property type="evidence" value="ECO:0007669"/>
    <property type="project" value="UniProtKB-KW"/>
</dbReference>
<proteinExistence type="inferred from homology"/>
<organism evidence="15 16">
    <name type="scientific">Staphylococcus piscifermentans</name>
    <dbReference type="NCBI Taxonomy" id="70258"/>
    <lineage>
        <taxon>Bacteria</taxon>
        <taxon>Bacillati</taxon>
        <taxon>Bacillota</taxon>
        <taxon>Bacilli</taxon>
        <taxon>Bacillales</taxon>
        <taxon>Staphylococcaceae</taxon>
        <taxon>Staphylococcus</taxon>
    </lineage>
</organism>
<dbReference type="InterPro" id="IPR038729">
    <property type="entry name" value="Rad50/SbcC_AAA"/>
</dbReference>
<dbReference type="PANTHER" id="PTHR32114:SF2">
    <property type="entry name" value="ABC TRANSPORTER ABCH.3"/>
    <property type="match status" value="1"/>
</dbReference>
<evidence type="ECO:0000256" key="2">
    <source>
        <dbReference type="ARBA" id="ARBA00011322"/>
    </source>
</evidence>
<keyword evidence="7" id="KW-0255">Endonuclease</keyword>
<feature type="coiled-coil region" evidence="13">
    <location>
        <begin position="534"/>
        <end position="639"/>
    </location>
</feature>
<evidence type="ECO:0000256" key="9">
    <source>
        <dbReference type="ARBA" id="ARBA00022839"/>
    </source>
</evidence>
<dbReference type="NCBIfam" id="NF041751">
    <property type="entry name" value="sbcc_Staph"/>
    <property type="match status" value="1"/>
</dbReference>
<evidence type="ECO:0000256" key="10">
    <source>
        <dbReference type="ARBA" id="ARBA00022840"/>
    </source>
</evidence>
<keyword evidence="5" id="KW-0540">Nuclease</keyword>
<feature type="coiled-coil region" evidence="13">
    <location>
        <begin position="666"/>
        <end position="693"/>
    </location>
</feature>
<evidence type="ECO:0000256" key="5">
    <source>
        <dbReference type="ARBA" id="ARBA00022722"/>
    </source>
</evidence>
<evidence type="ECO:0000256" key="3">
    <source>
        <dbReference type="ARBA" id="ARBA00013368"/>
    </source>
</evidence>
<dbReference type="OrthoDB" id="9795626at2"/>
<gene>
    <name evidence="15" type="primary">sbcC</name>
    <name evidence="15" type="ORF">SPI02_01280</name>
</gene>
<evidence type="ECO:0000256" key="13">
    <source>
        <dbReference type="SAM" id="Coils"/>
    </source>
</evidence>
<sequence>MKPLKLHLQNVGPFMDETIDFTQLHNNELFLISGKTGSGKSMLFDAIVFALYGKASTASRKEGALRSHFADGKSPMEVELIFQLKDKQFKVIRQGAFVKEGNKNQTHPNLAVYELENDRYELRESKVNAGNNYIQELLGVNIEQFRQLFILPQGEFKKFLFSKSSSKQEILRTLFNTNRFEALQQRLVNQNKEEKKKIEMRHQQIEQLWNKVEDFDNEKLQEYKTLPSIQTEKLLNSIPEFERIGKEIYQQLENEKIQQDELKQKAEKSFREAEELNQKMAEQSDLTAQLETLEKQASEIKILEAQLKKIREVRPLHQIIENISGQTAKLNELNDRFEKIEAHIQQYQSQLQTVTTQQEKLAETQNDIELQQQFMNDTQYFYQNHQQYKNAYRNQAQVQEEYEQSQKDLKQNEQLLKRIEADYQNEQPDYERLNQLTQQIFDLKQQIKDTEATIEKEEAQVQRLTRLKVLEQELTDNTQKLNEFQAKISQFNTNQLELDNQETMIKKLQSMLQPGDQCPICGNTIQSLSDHLDFEELRAQREMLNTLHENKEEIRTAHSKLEAEYNMLKSEVEKFEREELPENNTQILQDLKKQYEKAETDKQHQDKRNKEIEKANAQVQQIKDDIQSLQLTLTQKKADIEKIDGLIEDFEKGTSFRNVMDFMNDFAQKQDMVKDYQKQTEALKQQEIEVKQQIAIEQTKHTSVQDNRKETDKAIAHLKQQSQIEMENIGIQSTDEVQEILDLMPKKEEIEERIKIYHDKENNLSHKLAELKAVIGNQEHPDLEQLSNNLETQKRVLEEKSKRLNEHEFKLQLNASHFTEIHEHIDVLAKELAEQQEIFDLAEILSGKNIQKLTLENYVLVYYLEMILEYANKRFMRMTNNRYILKRSEEVTQGYSGLEIVVFDSHSNKTRHISTLSGGESFQASLALALGLSEVVQQESGGITLESMFIDEGFGTLDQETLETALDTLLNIKSTGRMVGIISHVSELKQRIPTILEVKTDAYQSTTQFKF</sequence>
<reference evidence="15 16" key="1">
    <citation type="submission" date="2019-07" db="EMBL/GenBank/DDBJ databases">
        <title>Whole genome shotgun sequence of Staphylococcus piscifermentans NBRC 109625.</title>
        <authorList>
            <person name="Hosoyama A."/>
            <person name="Uohara A."/>
            <person name="Ohji S."/>
            <person name="Ichikawa N."/>
        </authorList>
    </citation>
    <scope>NUCLEOTIDE SEQUENCE [LARGE SCALE GENOMIC DNA]</scope>
    <source>
        <strain evidence="15 16">NBRC 109625</strain>
    </source>
</reference>
<dbReference type="InterPro" id="IPR053380">
    <property type="entry name" value="SbcCD_Nuclease_C"/>
</dbReference>
<evidence type="ECO:0000256" key="4">
    <source>
        <dbReference type="ARBA" id="ARBA00022705"/>
    </source>
</evidence>
<dbReference type="SUPFAM" id="SSF52540">
    <property type="entry name" value="P-loop containing nucleoside triphosphate hydrolases"/>
    <property type="match status" value="1"/>
</dbReference>
<dbReference type="RefSeq" id="WP_095105445.1">
    <property type="nucleotide sequence ID" value="NZ_BKAR01000001.1"/>
</dbReference>
<evidence type="ECO:0000256" key="12">
    <source>
        <dbReference type="ARBA" id="ARBA00023172"/>
    </source>
</evidence>
<keyword evidence="12" id="KW-0233">DNA recombination</keyword>
<dbReference type="InterPro" id="IPR027417">
    <property type="entry name" value="P-loop_NTPase"/>
</dbReference>
<protein>
    <recommendedName>
        <fullName evidence="3">Nuclease SbcCD subunit C</fullName>
    </recommendedName>
</protein>
<keyword evidence="4" id="KW-0235">DNA replication</keyword>
<dbReference type="GO" id="GO:0016887">
    <property type="term" value="F:ATP hydrolysis activity"/>
    <property type="evidence" value="ECO:0007669"/>
    <property type="project" value="InterPro"/>
</dbReference>
<evidence type="ECO:0000313" key="16">
    <source>
        <dbReference type="Proteomes" id="UP000321736"/>
    </source>
</evidence>
<dbReference type="GO" id="GO:0005524">
    <property type="term" value="F:ATP binding"/>
    <property type="evidence" value="ECO:0007669"/>
    <property type="project" value="UniProtKB-KW"/>
</dbReference>
<comment type="similarity">
    <text evidence="1">Belongs to the SMC family. SbcC subfamily.</text>
</comment>
<evidence type="ECO:0000256" key="6">
    <source>
        <dbReference type="ARBA" id="ARBA00022741"/>
    </source>
</evidence>
<dbReference type="AlphaFoldDB" id="A0A239U5F4"/>
<comment type="caution">
    <text evidence="15">The sequence shown here is derived from an EMBL/GenBank/DDBJ whole genome shotgun (WGS) entry which is preliminary data.</text>
</comment>
<dbReference type="Pfam" id="PF13476">
    <property type="entry name" value="AAA_23"/>
    <property type="match status" value="1"/>
</dbReference>
<feature type="coiled-coil region" evidence="13">
    <location>
        <begin position="747"/>
        <end position="810"/>
    </location>
</feature>
<dbReference type="GO" id="GO:0006302">
    <property type="term" value="P:double-strand break repair"/>
    <property type="evidence" value="ECO:0007669"/>
    <property type="project" value="InterPro"/>
</dbReference>
<evidence type="ECO:0000256" key="7">
    <source>
        <dbReference type="ARBA" id="ARBA00022759"/>
    </source>
</evidence>
<feature type="coiled-coil region" evidence="13">
    <location>
        <begin position="249"/>
        <end position="364"/>
    </location>
</feature>
<comment type="subunit">
    <text evidence="2">Heterodimer of SbcC and SbcD.</text>
</comment>
<evidence type="ECO:0000259" key="14">
    <source>
        <dbReference type="Pfam" id="PF13476"/>
    </source>
</evidence>
<evidence type="ECO:0000256" key="8">
    <source>
        <dbReference type="ARBA" id="ARBA00022801"/>
    </source>
</evidence>
<keyword evidence="8" id="KW-0378">Hydrolase</keyword>
<dbReference type="GO" id="GO:0006310">
    <property type="term" value="P:DNA recombination"/>
    <property type="evidence" value="ECO:0007669"/>
    <property type="project" value="UniProtKB-KW"/>
</dbReference>
<dbReference type="EMBL" id="BKAR01000001">
    <property type="protein sequence ID" value="GEP83543.1"/>
    <property type="molecule type" value="Genomic_DNA"/>
</dbReference>
<dbReference type="GO" id="GO:0006260">
    <property type="term" value="P:DNA replication"/>
    <property type="evidence" value="ECO:0007669"/>
    <property type="project" value="UniProtKB-KW"/>
</dbReference>